<accession>A0ABS1Y9C3</accession>
<dbReference type="RefSeq" id="WP_203146423.1">
    <property type="nucleotide sequence ID" value="NZ_JAEVHL010000001.1"/>
</dbReference>
<comment type="caution">
    <text evidence="1">The sequence shown here is derived from an EMBL/GenBank/DDBJ whole genome shotgun (WGS) entry which is preliminary data.</text>
</comment>
<proteinExistence type="predicted"/>
<dbReference type="Pfam" id="PF11284">
    <property type="entry name" value="DUF3085"/>
    <property type="match status" value="1"/>
</dbReference>
<reference evidence="1 2" key="1">
    <citation type="submission" date="2021-01" db="EMBL/GenBank/DDBJ databases">
        <title>Draft genome sequence of Micromonospora sp. strain STR1s_6.</title>
        <authorList>
            <person name="Karlyshev A."/>
            <person name="Jawad R."/>
        </authorList>
    </citation>
    <scope>NUCLEOTIDE SEQUENCE [LARGE SCALE GENOMIC DNA]</scope>
    <source>
        <strain evidence="1 2">STR1S-6</strain>
    </source>
</reference>
<name>A0ABS1Y9C3_9ACTN</name>
<dbReference type="InterPro" id="IPR021436">
    <property type="entry name" value="DUF3085"/>
</dbReference>
<organism evidence="1 2">
    <name type="scientific">Micromonospora tarensis</name>
    <dbReference type="NCBI Taxonomy" id="2806100"/>
    <lineage>
        <taxon>Bacteria</taxon>
        <taxon>Bacillati</taxon>
        <taxon>Actinomycetota</taxon>
        <taxon>Actinomycetes</taxon>
        <taxon>Micromonosporales</taxon>
        <taxon>Micromonosporaceae</taxon>
        <taxon>Micromonospora</taxon>
    </lineage>
</organism>
<keyword evidence="2" id="KW-1185">Reference proteome</keyword>
<dbReference type="EMBL" id="JAEVHL010000001">
    <property type="protein sequence ID" value="MBM0273993.1"/>
    <property type="molecule type" value="Genomic_DNA"/>
</dbReference>
<evidence type="ECO:0000313" key="2">
    <source>
        <dbReference type="Proteomes" id="UP000622245"/>
    </source>
</evidence>
<protein>
    <submittedName>
        <fullName evidence="1">DUF3085 domain-containing protein</fullName>
    </submittedName>
</protein>
<gene>
    <name evidence="1" type="ORF">JM949_00210</name>
</gene>
<evidence type="ECO:0000313" key="1">
    <source>
        <dbReference type="EMBL" id="MBM0273993.1"/>
    </source>
</evidence>
<sequence>MALHLYFDLRDALLLAEHAVAAAEHVPSFTEREAGTPCPGALEWVHDHGVYLMSNGLPRLKDPDRPDANLTVYADGWNPDTDGHRYDPDLGGDDFVEHLHLTEVPTPLIDELREARAAGYEWLRLTVHADTYDVSVTRTRQHD</sequence>
<dbReference type="Proteomes" id="UP000622245">
    <property type="component" value="Unassembled WGS sequence"/>
</dbReference>